<dbReference type="KEGG" id="cfc:CFLV_04105"/>
<evidence type="ECO:0000313" key="5">
    <source>
        <dbReference type="Proteomes" id="UP000185479"/>
    </source>
</evidence>
<gene>
    <name evidence="4" type="ORF">CFL01nite_11510</name>
    <name evidence="3" type="ORF">CFLV_04105</name>
</gene>
<sequence>MNSPSFGSSAPANGSSVPNYPPPAAPPRRTQRDWVGIGAIVSVIVAALVAGAAIWAGTGKAETKQAQSLLLPAGSAPAAVGMQETLSRQPQPRPSLAGSPAAPQTAAAGSARSGTVAQLPHSASSANSNQGAEGQLPGLGSTGWTSQPAATCSAGQQLVYAAFHSSESRYVVVCEAAGAYTYHGSWKSGPASGTAQRLGSGHYRAGINDSPSTVKLNQTQWIVSVNDGSGTQDTGDFQGYWAR</sequence>
<keyword evidence="5" id="KW-1185">Reference proteome</keyword>
<feature type="compositionally biased region" description="Polar residues" evidence="1">
    <location>
        <begin position="1"/>
        <end position="18"/>
    </location>
</feature>
<protein>
    <submittedName>
        <fullName evidence="3">Uncharacterized protein</fullName>
    </submittedName>
</protein>
<feature type="compositionally biased region" description="Low complexity" evidence="1">
    <location>
        <begin position="97"/>
        <end position="111"/>
    </location>
</feature>
<dbReference type="EMBL" id="BJNB01000014">
    <property type="protein sequence ID" value="GEB97656.1"/>
    <property type="molecule type" value="Genomic_DNA"/>
</dbReference>
<feature type="region of interest" description="Disordered" evidence="1">
    <location>
        <begin position="80"/>
        <end position="147"/>
    </location>
</feature>
<evidence type="ECO:0000256" key="2">
    <source>
        <dbReference type="SAM" id="Phobius"/>
    </source>
</evidence>
<proteinExistence type="predicted"/>
<dbReference type="Proteomes" id="UP000315353">
    <property type="component" value="Unassembled WGS sequence"/>
</dbReference>
<name>A0A1L7CKW4_CORFL</name>
<keyword evidence="2" id="KW-1133">Transmembrane helix</keyword>
<dbReference type="GeneID" id="82879898"/>
<keyword evidence="2" id="KW-0812">Transmembrane</keyword>
<feature type="region of interest" description="Disordered" evidence="1">
    <location>
        <begin position="1"/>
        <end position="29"/>
    </location>
</feature>
<evidence type="ECO:0000313" key="3">
    <source>
        <dbReference type="EMBL" id="APT86448.1"/>
    </source>
</evidence>
<organism evidence="3 5">
    <name type="scientific">Corynebacterium flavescens</name>
    <dbReference type="NCBI Taxonomy" id="28028"/>
    <lineage>
        <taxon>Bacteria</taxon>
        <taxon>Bacillati</taxon>
        <taxon>Actinomycetota</taxon>
        <taxon>Actinomycetes</taxon>
        <taxon>Mycobacteriales</taxon>
        <taxon>Corynebacteriaceae</taxon>
        <taxon>Corynebacterium</taxon>
    </lineage>
</organism>
<keyword evidence="2" id="KW-0472">Membrane</keyword>
<dbReference type="EMBL" id="CP009246">
    <property type="protein sequence ID" value="APT86448.1"/>
    <property type="molecule type" value="Genomic_DNA"/>
</dbReference>
<evidence type="ECO:0000313" key="4">
    <source>
        <dbReference type="EMBL" id="GEB97656.1"/>
    </source>
</evidence>
<feature type="compositionally biased region" description="Polar residues" evidence="1">
    <location>
        <begin position="112"/>
        <end position="132"/>
    </location>
</feature>
<dbReference type="AlphaFoldDB" id="A0A1L7CKW4"/>
<dbReference type="RefSeq" id="WP_075729442.1">
    <property type="nucleotide sequence ID" value="NZ_BJNB01000014.1"/>
</dbReference>
<feature type="transmembrane region" description="Helical" evidence="2">
    <location>
        <begin position="34"/>
        <end position="56"/>
    </location>
</feature>
<evidence type="ECO:0000256" key="1">
    <source>
        <dbReference type="SAM" id="MobiDB-lite"/>
    </source>
</evidence>
<reference evidence="4 6" key="2">
    <citation type="submission" date="2019-06" db="EMBL/GenBank/DDBJ databases">
        <title>Whole genome shotgun sequence of Corynebacterium flavescens NBRC 14136.</title>
        <authorList>
            <person name="Hosoyama A."/>
            <person name="Uohara A."/>
            <person name="Ohji S."/>
            <person name="Ichikawa N."/>
        </authorList>
    </citation>
    <scope>NUCLEOTIDE SEQUENCE [LARGE SCALE GENOMIC DNA]</scope>
    <source>
        <strain evidence="4 6">NBRC 14136</strain>
    </source>
</reference>
<accession>A0A1L7CKW4</accession>
<dbReference type="Proteomes" id="UP000185479">
    <property type="component" value="Chromosome"/>
</dbReference>
<evidence type="ECO:0000313" key="6">
    <source>
        <dbReference type="Proteomes" id="UP000315353"/>
    </source>
</evidence>
<reference evidence="3 5" key="1">
    <citation type="submission" date="2014-08" db="EMBL/GenBank/DDBJ databases">
        <title>Complete genome sequence of Corynebacterium flavescens OJ8(T)(=DSM 20296(T)), isolated from cheese.</title>
        <authorList>
            <person name="Ruckert C."/>
            <person name="Albersmeier A."/>
            <person name="Winkler A."/>
            <person name="Kalinowski J."/>
        </authorList>
    </citation>
    <scope>NUCLEOTIDE SEQUENCE [LARGE SCALE GENOMIC DNA]</scope>
    <source>
        <strain evidence="3 5">OJ8</strain>
    </source>
</reference>